<evidence type="ECO:0000256" key="1">
    <source>
        <dbReference type="ARBA" id="ARBA00022741"/>
    </source>
</evidence>
<dbReference type="AlphaFoldDB" id="A0A3A3G2Z5"/>
<dbReference type="GO" id="GO:0016887">
    <property type="term" value="F:ATP hydrolysis activity"/>
    <property type="evidence" value="ECO:0007669"/>
    <property type="project" value="TreeGrafter"/>
</dbReference>
<dbReference type="GO" id="GO:0051782">
    <property type="term" value="P:negative regulation of cell division"/>
    <property type="evidence" value="ECO:0007669"/>
    <property type="project" value="TreeGrafter"/>
</dbReference>
<keyword evidence="3" id="KW-0969">Cilium</keyword>
<dbReference type="Gene3D" id="3.40.50.300">
    <property type="entry name" value="P-loop containing nucleotide triphosphate hydrolases"/>
    <property type="match status" value="1"/>
</dbReference>
<protein>
    <submittedName>
        <fullName evidence="3">Antiactivator of flagellar biosynthesis FleN protein</fullName>
    </submittedName>
</protein>
<dbReference type="GO" id="GO:0009898">
    <property type="term" value="C:cytoplasmic side of plasma membrane"/>
    <property type="evidence" value="ECO:0007669"/>
    <property type="project" value="TreeGrafter"/>
</dbReference>
<sequence>MANFRNDQAEGLRRMLAGPRPRVFTFLSALPDEEKNAMLVNLGASLVRAGSEVLLLDARASTGGIAARLDAPRRASLLDVARQEGRMAELVQAMPQGFGVARLAHATLQARAQLQAAPQDDLLMRRLGQNFDALAQQHDIVVVDGELGADDGFALPALAGGEIVVQVTNSAASIKAAYAMIKRLSATLGRRPFSVLVSGVGEREAKLVHENIAQVASRYLATQVALLGSVPADEHLGRAARLGRSVVEAFPLAGASLAFRKLAGRCSMGDVADMAPAGGMRMAG</sequence>
<keyword evidence="1" id="KW-0547">Nucleotide-binding</keyword>
<dbReference type="PANTHER" id="PTHR43384">
    <property type="entry name" value="SEPTUM SITE-DETERMINING PROTEIN MIND HOMOLOG, CHLOROPLASTIC-RELATED"/>
    <property type="match status" value="1"/>
</dbReference>
<dbReference type="OrthoDB" id="5296586at2"/>
<dbReference type="InterPro" id="IPR027417">
    <property type="entry name" value="P-loop_NTPase"/>
</dbReference>
<dbReference type="Proteomes" id="UP000266327">
    <property type="component" value="Unassembled WGS sequence"/>
</dbReference>
<name>A0A3A3G2Z5_9BURK</name>
<keyword evidence="4" id="KW-1185">Reference proteome</keyword>
<dbReference type="InterPro" id="IPR050625">
    <property type="entry name" value="ParA/MinD_ATPase"/>
</dbReference>
<keyword evidence="2" id="KW-0067">ATP-binding</keyword>
<accession>A0A3A3G2Z5</accession>
<dbReference type="PANTHER" id="PTHR43384:SF6">
    <property type="entry name" value="SEPTUM SITE-DETERMINING PROTEIN MIND HOMOLOG, CHLOROPLASTIC"/>
    <property type="match status" value="1"/>
</dbReference>
<dbReference type="GO" id="GO:0005524">
    <property type="term" value="F:ATP binding"/>
    <property type="evidence" value="ECO:0007669"/>
    <property type="project" value="UniProtKB-KW"/>
</dbReference>
<gene>
    <name evidence="3" type="ORF">D3878_05995</name>
</gene>
<dbReference type="SUPFAM" id="SSF52540">
    <property type="entry name" value="P-loop containing nucleoside triphosphate hydrolases"/>
    <property type="match status" value="1"/>
</dbReference>
<dbReference type="RefSeq" id="WP_119784639.1">
    <property type="nucleotide sequence ID" value="NZ_QYUQ01000002.1"/>
</dbReference>
<evidence type="ECO:0000256" key="2">
    <source>
        <dbReference type="ARBA" id="ARBA00022840"/>
    </source>
</evidence>
<keyword evidence="3" id="KW-0282">Flagellum</keyword>
<evidence type="ECO:0000313" key="3">
    <source>
        <dbReference type="EMBL" id="RJG01189.1"/>
    </source>
</evidence>
<dbReference type="EMBL" id="QYUQ01000002">
    <property type="protein sequence ID" value="RJG01189.1"/>
    <property type="molecule type" value="Genomic_DNA"/>
</dbReference>
<keyword evidence="3" id="KW-0966">Cell projection</keyword>
<organism evidence="3 4">
    <name type="scientific">Noviherbaspirillum sedimenti</name>
    <dbReference type="NCBI Taxonomy" id="2320865"/>
    <lineage>
        <taxon>Bacteria</taxon>
        <taxon>Pseudomonadati</taxon>
        <taxon>Pseudomonadota</taxon>
        <taxon>Betaproteobacteria</taxon>
        <taxon>Burkholderiales</taxon>
        <taxon>Oxalobacteraceae</taxon>
        <taxon>Noviherbaspirillum</taxon>
    </lineage>
</organism>
<proteinExistence type="predicted"/>
<reference evidence="4" key="1">
    <citation type="submission" date="2018-09" db="EMBL/GenBank/DDBJ databases">
        <authorList>
            <person name="Zhu H."/>
        </authorList>
    </citation>
    <scope>NUCLEOTIDE SEQUENCE [LARGE SCALE GENOMIC DNA]</scope>
    <source>
        <strain evidence="4">K1S02-23</strain>
    </source>
</reference>
<comment type="caution">
    <text evidence="3">The sequence shown here is derived from an EMBL/GenBank/DDBJ whole genome shotgun (WGS) entry which is preliminary data.</text>
</comment>
<evidence type="ECO:0000313" key="4">
    <source>
        <dbReference type="Proteomes" id="UP000266327"/>
    </source>
</evidence>
<dbReference type="GO" id="GO:0005829">
    <property type="term" value="C:cytosol"/>
    <property type="evidence" value="ECO:0007669"/>
    <property type="project" value="TreeGrafter"/>
</dbReference>